<sequence length="237" mass="26211">MYKNTKTILVSLFVFYFAIGVSAVTKPSSDADMSSFSYVFYLYYDKGQLFADRDYQVKYDIISEKFVQGPPTPNAYKIDISNFKSEVVKSIVFDPTQGRAGFSAGKIQVKTPYIPDGQKAVFYNSQGQQLVTIFVMDGALCNDDGVCNSASGENQKTCPNDCKTPRTPTATVVPTVPLDEGFDMMTIIIYGVGGLGVAILAWFGWKWWKKRKEENFLPPPSAPPSPIDTSSLLPPLQ</sequence>
<evidence type="ECO:0000313" key="4">
    <source>
        <dbReference type="Proteomes" id="UP000177117"/>
    </source>
</evidence>
<accession>A0A1F8EKZ7</accession>
<comment type="caution">
    <text evidence="3">The sequence shown here is derived from an EMBL/GenBank/DDBJ whole genome shotgun (WGS) entry which is preliminary data.</text>
</comment>
<keyword evidence="2" id="KW-1133">Transmembrane helix</keyword>
<reference evidence="3 4" key="1">
    <citation type="journal article" date="2016" name="Nat. Commun.">
        <title>Thousands of microbial genomes shed light on interconnected biogeochemical processes in an aquifer system.</title>
        <authorList>
            <person name="Anantharaman K."/>
            <person name="Brown C.T."/>
            <person name="Hug L.A."/>
            <person name="Sharon I."/>
            <person name="Castelle C.J."/>
            <person name="Probst A.J."/>
            <person name="Thomas B.C."/>
            <person name="Singh A."/>
            <person name="Wilkins M.J."/>
            <person name="Karaoz U."/>
            <person name="Brodie E.L."/>
            <person name="Williams K.H."/>
            <person name="Hubbard S.S."/>
            <person name="Banfield J.F."/>
        </authorList>
    </citation>
    <scope>NUCLEOTIDE SEQUENCE [LARGE SCALE GENOMIC DNA]</scope>
</reference>
<organism evidence="3 4">
    <name type="scientific">Candidatus Yanofskybacteria bacterium RIFCSPHIGHO2_01_FULL_41_53</name>
    <dbReference type="NCBI Taxonomy" id="1802663"/>
    <lineage>
        <taxon>Bacteria</taxon>
        <taxon>Candidatus Yanofskyibacteriota</taxon>
    </lineage>
</organism>
<keyword evidence="2" id="KW-0472">Membrane</keyword>
<feature type="region of interest" description="Disordered" evidence="1">
    <location>
        <begin position="216"/>
        <end position="237"/>
    </location>
</feature>
<evidence type="ECO:0000256" key="1">
    <source>
        <dbReference type="SAM" id="MobiDB-lite"/>
    </source>
</evidence>
<protein>
    <submittedName>
        <fullName evidence="3">Uncharacterized protein</fullName>
    </submittedName>
</protein>
<proteinExistence type="predicted"/>
<feature type="compositionally biased region" description="Pro residues" evidence="1">
    <location>
        <begin position="217"/>
        <end position="226"/>
    </location>
</feature>
<feature type="transmembrane region" description="Helical" evidence="2">
    <location>
        <begin position="184"/>
        <end position="205"/>
    </location>
</feature>
<dbReference type="EMBL" id="MGJD01000016">
    <property type="protein sequence ID" value="OGN00706.1"/>
    <property type="molecule type" value="Genomic_DNA"/>
</dbReference>
<feature type="compositionally biased region" description="Polar residues" evidence="1">
    <location>
        <begin position="227"/>
        <end position="237"/>
    </location>
</feature>
<gene>
    <name evidence="3" type="ORF">A2650_04170</name>
</gene>
<evidence type="ECO:0000313" key="3">
    <source>
        <dbReference type="EMBL" id="OGN00706.1"/>
    </source>
</evidence>
<dbReference type="Proteomes" id="UP000177117">
    <property type="component" value="Unassembled WGS sequence"/>
</dbReference>
<evidence type="ECO:0000256" key="2">
    <source>
        <dbReference type="SAM" id="Phobius"/>
    </source>
</evidence>
<name>A0A1F8EKZ7_9BACT</name>
<dbReference type="AlphaFoldDB" id="A0A1F8EKZ7"/>
<keyword evidence="2" id="KW-0812">Transmembrane</keyword>